<keyword evidence="3" id="KW-1185">Reference proteome</keyword>
<feature type="domain" description="IDEAL" evidence="1">
    <location>
        <begin position="73"/>
        <end position="99"/>
    </location>
</feature>
<accession>A0ABX1Y4D3</accession>
<dbReference type="Pfam" id="PF08858">
    <property type="entry name" value="IDEAL"/>
    <property type="match status" value="1"/>
</dbReference>
<evidence type="ECO:0000259" key="1">
    <source>
        <dbReference type="Pfam" id="PF08858"/>
    </source>
</evidence>
<dbReference type="Proteomes" id="UP000616779">
    <property type="component" value="Unassembled WGS sequence"/>
</dbReference>
<organism evidence="2 3">
    <name type="scientific">Paenibacillus phytorum</name>
    <dbReference type="NCBI Taxonomy" id="2654977"/>
    <lineage>
        <taxon>Bacteria</taxon>
        <taxon>Bacillati</taxon>
        <taxon>Bacillota</taxon>
        <taxon>Bacilli</taxon>
        <taxon>Bacillales</taxon>
        <taxon>Paenibacillaceae</taxon>
        <taxon>Paenibacillus</taxon>
    </lineage>
</organism>
<name>A0ABX1Y4D3_9BACL</name>
<protein>
    <submittedName>
        <fullName evidence="2">IDEAL domain-containing protein</fullName>
    </submittedName>
</protein>
<gene>
    <name evidence="2" type="ORF">GC098_30355</name>
</gene>
<comment type="caution">
    <text evidence="2">The sequence shown here is derived from an EMBL/GenBank/DDBJ whole genome shotgun (WGS) entry which is preliminary data.</text>
</comment>
<sequence length="128" mass="14550">MAVMIMNFVISDWVVATTNEDELLHGYIESIDVLLGVARVHVIASDRETAIGKTMEVSSQDIKKLPVSQFDIEDQVKSLIDVALTTRDERWFNELSAKLFAIQQNSSKRGELDVFPSYYHNRLGVDQF</sequence>
<evidence type="ECO:0000313" key="3">
    <source>
        <dbReference type="Proteomes" id="UP000616779"/>
    </source>
</evidence>
<evidence type="ECO:0000313" key="2">
    <source>
        <dbReference type="EMBL" id="NOU75626.1"/>
    </source>
</evidence>
<reference evidence="2 3" key="1">
    <citation type="submission" date="2019-10" db="EMBL/GenBank/DDBJ databases">
        <title>Description of Paenibacillus terrestris sp. nov.</title>
        <authorList>
            <person name="Carlier A."/>
            <person name="Qi S."/>
        </authorList>
    </citation>
    <scope>NUCLEOTIDE SEQUENCE [LARGE SCALE GENOMIC DNA]</scope>
    <source>
        <strain evidence="2 3">LMG 31458</strain>
    </source>
</reference>
<dbReference type="InterPro" id="IPR014957">
    <property type="entry name" value="IDEAL_dom"/>
</dbReference>
<proteinExistence type="predicted"/>
<dbReference type="EMBL" id="WHOA01000220">
    <property type="protein sequence ID" value="NOU75626.1"/>
    <property type="molecule type" value="Genomic_DNA"/>
</dbReference>